<keyword evidence="7" id="KW-1185">Reference proteome</keyword>
<keyword evidence="2 5" id="KW-0132">Cell division</keyword>
<comment type="subcellular location">
    <subcellularLocation>
        <location evidence="5">Cytoplasm</location>
    </subcellularLocation>
    <text evidence="5">Associated with two foci at the outer edges of the nucleoid region in young cells, and at four foci within both cell halves in older cells.</text>
</comment>
<dbReference type="Proteomes" id="UP000198892">
    <property type="component" value="Unassembled WGS sequence"/>
</dbReference>
<dbReference type="InterPro" id="IPR005234">
    <property type="entry name" value="ScpB_csome_segregation"/>
</dbReference>
<evidence type="ECO:0000313" key="6">
    <source>
        <dbReference type="EMBL" id="SFP25654.1"/>
    </source>
</evidence>
<accession>A0A1I5NV31</accession>
<dbReference type="RefSeq" id="WP_093335490.1">
    <property type="nucleotide sequence ID" value="NZ_FOXD01000003.1"/>
</dbReference>
<dbReference type="GO" id="GO:0006260">
    <property type="term" value="P:DNA replication"/>
    <property type="evidence" value="ECO:0007669"/>
    <property type="project" value="UniProtKB-UniRule"/>
</dbReference>
<dbReference type="HAMAP" id="MF_01804">
    <property type="entry name" value="ScpB"/>
    <property type="match status" value="1"/>
</dbReference>
<evidence type="ECO:0000256" key="5">
    <source>
        <dbReference type="HAMAP-Rule" id="MF_01804"/>
    </source>
</evidence>
<keyword evidence="1 5" id="KW-0963">Cytoplasm</keyword>
<proteinExistence type="inferred from homology"/>
<evidence type="ECO:0000256" key="3">
    <source>
        <dbReference type="ARBA" id="ARBA00022829"/>
    </source>
</evidence>
<dbReference type="STRING" id="1884432.SAMN05518683_103290"/>
<sequence>MNEESYQHILQGLLYVCGDEGLELQDAAGVLELTEEETKHQLNLLKQSMGEAVPGLQIQRFGSRFQLVTADSIAPYIEKLAEGPRQAKLSQAALETLAIIAYNQPITRIEIDDIRGVKSERAVQTLIHKALVQESGRAQAPGRPILYKTTERFLEHFNISSLEELPALEEDTEEPSTEEADLFFKELETENQEDPGSSYNTI</sequence>
<dbReference type="GO" id="GO:0005737">
    <property type="term" value="C:cytoplasm"/>
    <property type="evidence" value="ECO:0007669"/>
    <property type="project" value="UniProtKB-SubCell"/>
</dbReference>
<evidence type="ECO:0000313" key="7">
    <source>
        <dbReference type="Proteomes" id="UP000198892"/>
    </source>
</evidence>
<reference evidence="7" key="1">
    <citation type="submission" date="2016-10" db="EMBL/GenBank/DDBJ databases">
        <authorList>
            <person name="Varghese N."/>
            <person name="Submissions S."/>
        </authorList>
    </citation>
    <scope>NUCLEOTIDE SEQUENCE [LARGE SCALE GENOMIC DNA]</scope>
    <source>
        <strain evidence="7">S7</strain>
    </source>
</reference>
<evidence type="ECO:0000256" key="2">
    <source>
        <dbReference type="ARBA" id="ARBA00022618"/>
    </source>
</evidence>
<dbReference type="InterPro" id="IPR036390">
    <property type="entry name" value="WH_DNA-bd_sf"/>
</dbReference>
<dbReference type="PIRSF" id="PIRSF019345">
    <property type="entry name" value="ScpB"/>
    <property type="match status" value="1"/>
</dbReference>
<dbReference type="GO" id="GO:0051304">
    <property type="term" value="P:chromosome separation"/>
    <property type="evidence" value="ECO:0007669"/>
    <property type="project" value="InterPro"/>
</dbReference>
<evidence type="ECO:0000256" key="1">
    <source>
        <dbReference type="ARBA" id="ARBA00022490"/>
    </source>
</evidence>
<dbReference type="InterPro" id="IPR036388">
    <property type="entry name" value="WH-like_DNA-bd_sf"/>
</dbReference>
<dbReference type="GO" id="GO:0051301">
    <property type="term" value="P:cell division"/>
    <property type="evidence" value="ECO:0007669"/>
    <property type="project" value="UniProtKB-KW"/>
</dbReference>
<keyword evidence="4 5" id="KW-0131">Cell cycle</keyword>
<dbReference type="EMBL" id="FOXD01000003">
    <property type="protein sequence ID" value="SFP25654.1"/>
    <property type="molecule type" value="Genomic_DNA"/>
</dbReference>
<dbReference type="PANTHER" id="PTHR34298:SF2">
    <property type="entry name" value="SEGREGATION AND CONDENSATION PROTEIN B"/>
    <property type="match status" value="1"/>
</dbReference>
<dbReference type="Pfam" id="PF04079">
    <property type="entry name" value="SMC_ScpB"/>
    <property type="match status" value="1"/>
</dbReference>
<keyword evidence="3 5" id="KW-0159">Chromosome partition</keyword>
<name>A0A1I5NV31_9BACI</name>
<dbReference type="SUPFAM" id="SSF46785">
    <property type="entry name" value="Winged helix' DNA-binding domain"/>
    <property type="match status" value="2"/>
</dbReference>
<comment type="similarity">
    <text evidence="5">Belongs to the ScpB family.</text>
</comment>
<gene>
    <name evidence="5" type="primary">scpB</name>
    <name evidence="6" type="ORF">SAMN05518683_103290</name>
</gene>
<evidence type="ECO:0000256" key="4">
    <source>
        <dbReference type="ARBA" id="ARBA00023306"/>
    </source>
</evidence>
<comment type="subunit">
    <text evidence="5">Homodimer. Homodimerization may be required to stabilize the binding of ScpA to the Smc head domains. Component of a cohesin-like complex composed of ScpA, ScpB and the Smc homodimer, in which ScpA and ScpB bind to the head domain of Smc. The presence of the three proteins is required for the association of the complex with DNA.</text>
</comment>
<comment type="function">
    <text evidence="5">Participates in chromosomal partition during cell division. May act via the formation of a condensin-like complex containing Smc and ScpA that pull DNA away from mid-cell into both cell halves.</text>
</comment>
<dbReference type="OrthoDB" id="9806226at2"/>
<dbReference type="PANTHER" id="PTHR34298">
    <property type="entry name" value="SEGREGATION AND CONDENSATION PROTEIN B"/>
    <property type="match status" value="1"/>
</dbReference>
<organism evidence="6 7">
    <name type="scientific">Salibacterium halotolerans</name>
    <dbReference type="NCBI Taxonomy" id="1884432"/>
    <lineage>
        <taxon>Bacteria</taxon>
        <taxon>Bacillati</taxon>
        <taxon>Bacillota</taxon>
        <taxon>Bacilli</taxon>
        <taxon>Bacillales</taxon>
        <taxon>Bacillaceae</taxon>
    </lineage>
</organism>
<dbReference type="Gene3D" id="1.10.10.10">
    <property type="entry name" value="Winged helix-like DNA-binding domain superfamily/Winged helix DNA-binding domain"/>
    <property type="match status" value="2"/>
</dbReference>
<dbReference type="NCBIfam" id="TIGR00281">
    <property type="entry name" value="SMC-Scp complex subunit ScpB"/>
    <property type="match status" value="1"/>
</dbReference>
<dbReference type="AlphaFoldDB" id="A0A1I5NV31"/>
<protein>
    <recommendedName>
        <fullName evidence="5">Segregation and condensation protein B</fullName>
    </recommendedName>
</protein>